<dbReference type="GO" id="GO:0005743">
    <property type="term" value="C:mitochondrial inner membrane"/>
    <property type="evidence" value="ECO:0007669"/>
    <property type="project" value="UniProtKB-SubCell"/>
</dbReference>
<keyword evidence="4" id="KW-0999">Mitochondrion inner membrane</keyword>
<keyword evidence="10" id="KW-1185">Reference proteome</keyword>
<evidence type="ECO:0000256" key="4">
    <source>
        <dbReference type="ARBA" id="ARBA00022792"/>
    </source>
</evidence>
<keyword evidence="6" id="KW-0496">Mitochondrion</keyword>
<feature type="transmembrane region" description="Helical" evidence="8">
    <location>
        <begin position="72"/>
        <end position="91"/>
    </location>
</feature>
<keyword evidence="7 8" id="KW-0472">Membrane</keyword>
<dbReference type="InterPro" id="IPR020164">
    <property type="entry name" value="Cyt_c_Oxase_assmbl_COX16"/>
</dbReference>
<accession>A0A5N5L852</accession>
<comment type="subcellular location">
    <subcellularLocation>
        <location evidence="1">Mitochondrion inner membrane</location>
        <topology evidence="1">Single-pass membrane protein</topology>
    </subcellularLocation>
</comment>
<evidence type="ECO:0000256" key="7">
    <source>
        <dbReference type="ARBA" id="ARBA00023136"/>
    </source>
</evidence>
<proteinExistence type="inferred from homology"/>
<evidence type="ECO:0000256" key="3">
    <source>
        <dbReference type="ARBA" id="ARBA00022692"/>
    </source>
</evidence>
<evidence type="ECO:0000256" key="6">
    <source>
        <dbReference type="ARBA" id="ARBA00023128"/>
    </source>
</evidence>
<dbReference type="AlphaFoldDB" id="A0A5N5L852"/>
<comment type="similarity">
    <text evidence="2">Belongs to the COX16 family.</text>
</comment>
<reference evidence="10" key="1">
    <citation type="journal article" date="2019" name="Gigascience">
        <title>De novo genome assembly of the endangered Acer yangbiense, a plant species with extremely small populations endemic to Yunnan Province, China.</title>
        <authorList>
            <person name="Yang J."/>
            <person name="Wariss H.M."/>
            <person name="Tao L."/>
            <person name="Zhang R."/>
            <person name="Yun Q."/>
            <person name="Hollingsworth P."/>
            <person name="Dao Z."/>
            <person name="Luo G."/>
            <person name="Guo H."/>
            <person name="Ma Y."/>
            <person name="Sun W."/>
        </authorList>
    </citation>
    <scope>NUCLEOTIDE SEQUENCE [LARGE SCALE GENOMIC DNA]</scope>
    <source>
        <strain evidence="10">cv. br00</strain>
    </source>
</reference>
<evidence type="ECO:0000256" key="8">
    <source>
        <dbReference type="SAM" id="Phobius"/>
    </source>
</evidence>
<evidence type="ECO:0000313" key="10">
    <source>
        <dbReference type="Proteomes" id="UP000326939"/>
    </source>
</evidence>
<keyword evidence="3 8" id="KW-0812">Transmembrane</keyword>
<keyword evidence="5 8" id="KW-1133">Transmembrane helix</keyword>
<dbReference type="Proteomes" id="UP000326939">
    <property type="component" value="Chromosome 10"/>
</dbReference>
<feature type="transmembrane region" description="Helical" evidence="8">
    <location>
        <begin position="38"/>
        <end position="60"/>
    </location>
</feature>
<comment type="caution">
    <text evidence="9">The sequence shown here is derived from an EMBL/GenBank/DDBJ whole genome shotgun (WGS) entry which is preliminary data.</text>
</comment>
<dbReference type="EMBL" id="VDCV01000010">
    <property type="protein sequence ID" value="KAB5538957.1"/>
    <property type="molecule type" value="Genomic_DNA"/>
</dbReference>
<organism evidence="9 10">
    <name type="scientific">Salix brachista</name>
    <dbReference type="NCBI Taxonomy" id="2182728"/>
    <lineage>
        <taxon>Eukaryota</taxon>
        <taxon>Viridiplantae</taxon>
        <taxon>Streptophyta</taxon>
        <taxon>Embryophyta</taxon>
        <taxon>Tracheophyta</taxon>
        <taxon>Spermatophyta</taxon>
        <taxon>Magnoliopsida</taxon>
        <taxon>eudicotyledons</taxon>
        <taxon>Gunneridae</taxon>
        <taxon>Pentapetalae</taxon>
        <taxon>rosids</taxon>
        <taxon>fabids</taxon>
        <taxon>Malpighiales</taxon>
        <taxon>Salicaceae</taxon>
        <taxon>Saliceae</taxon>
        <taxon>Salix</taxon>
    </lineage>
</organism>
<evidence type="ECO:0000256" key="2">
    <source>
        <dbReference type="ARBA" id="ARBA00008370"/>
    </source>
</evidence>
<evidence type="ECO:0000256" key="5">
    <source>
        <dbReference type="ARBA" id="ARBA00022989"/>
    </source>
</evidence>
<sequence length="169" mass="18865">MSTIETNMSQPQKTTNAARKIETSFASSFKRWGRGHPFVRYGLPMISLTIFGSIGLAHLLQGRTTHIGCADFLCGTIETLLIVVVQISYVAPLKSDLSEMFRKDIAKVKDDREWEIIETQEALSRSGPPGSYNPKKMSLEEELKALQKKVDITNFEYKKIPGPNEGKSG</sequence>
<name>A0A5N5L852_9ROSI</name>
<evidence type="ECO:0000313" key="9">
    <source>
        <dbReference type="EMBL" id="KAB5538957.1"/>
    </source>
</evidence>
<gene>
    <name evidence="9" type="ORF">DKX38_016490</name>
</gene>
<evidence type="ECO:0000256" key="1">
    <source>
        <dbReference type="ARBA" id="ARBA00004434"/>
    </source>
</evidence>
<protein>
    <submittedName>
        <fullName evidence="9">Uncharacterized protein</fullName>
    </submittedName>
</protein>
<dbReference type="Pfam" id="PF14138">
    <property type="entry name" value="COX16"/>
    <property type="match status" value="1"/>
</dbReference>